<name>A0A8K0NTD3_9TREE</name>
<feature type="region of interest" description="Disordered" evidence="1">
    <location>
        <begin position="58"/>
        <end position="95"/>
    </location>
</feature>
<feature type="compositionally biased region" description="Low complexity" evidence="1">
    <location>
        <begin position="58"/>
        <end position="67"/>
    </location>
</feature>
<sequence length="95" mass="10484">MVSQLHPFFLALHSTLRTLQAARPMRPLAFASWFDTKGVETNAVYGECVCFVPSLFPRSSSRRTSSSVLGERKENHARPGLLTASSTLLSMDLAE</sequence>
<evidence type="ECO:0000256" key="1">
    <source>
        <dbReference type="SAM" id="MobiDB-lite"/>
    </source>
</evidence>
<evidence type="ECO:0008006" key="5">
    <source>
        <dbReference type="Google" id="ProtNLM"/>
    </source>
</evidence>
<dbReference type="EMBL" id="JABELV010000008">
    <property type="protein sequence ID" value="KAG7571391.1"/>
    <property type="molecule type" value="Genomic_DNA"/>
</dbReference>
<evidence type="ECO:0000313" key="3">
    <source>
        <dbReference type="EMBL" id="KAG7571391.1"/>
    </source>
</evidence>
<accession>A0A8K0NTD3</accession>
<comment type="caution">
    <text evidence="3">The sequence shown here is derived from an EMBL/GenBank/DDBJ whole genome shotgun (WGS) entry which is preliminary data.</text>
</comment>
<feature type="signal peptide" evidence="2">
    <location>
        <begin position="1"/>
        <end position="21"/>
    </location>
</feature>
<protein>
    <recommendedName>
        <fullName evidence="5">Secreted protein</fullName>
    </recommendedName>
</protein>
<feature type="chain" id="PRO_5035465285" description="Secreted protein" evidence="2">
    <location>
        <begin position="22"/>
        <end position="95"/>
    </location>
</feature>
<keyword evidence="4" id="KW-1185">Reference proteome</keyword>
<keyword evidence="2" id="KW-0732">Signal</keyword>
<evidence type="ECO:0000313" key="4">
    <source>
        <dbReference type="Proteomes" id="UP000812966"/>
    </source>
</evidence>
<dbReference type="AlphaFoldDB" id="A0A8K0NTD3"/>
<gene>
    <name evidence="3" type="ORF">FFLO_00743</name>
</gene>
<dbReference type="Proteomes" id="UP000812966">
    <property type="component" value="Unassembled WGS sequence"/>
</dbReference>
<reference evidence="3" key="1">
    <citation type="submission" date="2020-04" db="EMBL/GenBank/DDBJ databases">
        <title>Analysis of mating type loci in Filobasidium floriforme.</title>
        <authorList>
            <person name="Nowrousian M."/>
        </authorList>
    </citation>
    <scope>NUCLEOTIDE SEQUENCE</scope>
    <source>
        <strain evidence="3">CBS 6242</strain>
    </source>
</reference>
<evidence type="ECO:0000256" key="2">
    <source>
        <dbReference type="SAM" id="SignalP"/>
    </source>
</evidence>
<proteinExistence type="predicted"/>
<organism evidence="3 4">
    <name type="scientific">Filobasidium floriforme</name>
    <dbReference type="NCBI Taxonomy" id="5210"/>
    <lineage>
        <taxon>Eukaryota</taxon>
        <taxon>Fungi</taxon>
        <taxon>Dikarya</taxon>
        <taxon>Basidiomycota</taxon>
        <taxon>Agaricomycotina</taxon>
        <taxon>Tremellomycetes</taxon>
        <taxon>Filobasidiales</taxon>
        <taxon>Filobasidiaceae</taxon>
        <taxon>Filobasidium</taxon>
    </lineage>
</organism>